<protein>
    <submittedName>
        <fullName evidence="1">Uncharacterized protein</fullName>
    </submittedName>
</protein>
<reference evidence="1" key="3">
    <citation type="submission" date="2022-06" db="UniProtKB">
        <authorList>
            <consortium name="EnsemblPlants"/>
        </authorList>
    </citation>
    <scope>IDENTIFICATION</scope>
</reference>
<organism evidence="1 2">
    <name type="scientific">Triticum urartu</name>
    <name type="common">Red wild einkorn</name>
    <name type="synonym">Crithodium urartu</name>
    <dbReference type="NCBI Taxonomy" id="4572"/>
    <lineage>
        <taxon>Eukaryota</taxon>
        <taxon>Viridiplantae</taxon>
        <taxon>Streptophyta</taxon>
        <taxon>Embryophyta</taxon>
        <taxon>Tracheophyta</taxon>
        <taxon>Spermatophyta</taxon>
        <taxon>Magnoliopsida</taxon>
        <taxon>Liliopsida</taxon>
        <taxon>Poales</taxon>
        <taxon>Poaceae</taxon>
        <taxon>BOP clade</taxon>
        <taxon>Pooideae</taxon>
        <taxon>Triticodae</taxon>
        <taxon>Triticeae</taxon>
        <taxon>Triticinae</taxon>
        <taxon>Triticum</taxon>
    </lineage>
</organism>
<evidence type="ECO:0000313" key="1">
    <source>
        <dbReference type="EnsemblPlants" id="TuG1812G0100003809.01.T03"/>
    </source>
</evidence>
<keyword evidence="2" id="KW-1185">Reference proteome</keyword>
<evidence type="ECO:0000313" key="2">
    <source>
        <dbReference type="Proteomes" id="UP000015106"/>
    </source>
</evidence>
<name>A0A8R7K3J1_TRIUA</name>
<dbReference type="Proteomes" id="UP000015106">
    <property type="component" value="Chromosome 1"/>
</dbReference>
<dbReference type="EnsemblPlants" id="TuG1812G0100003809.01.T02">
    <property type="protein sequence ID" value="TuG1812G0100003809.01.T02"/>
    <property type="gene ID" value="TuG1812G0100003809.01"/>
</dbReference>
<accession>A0A8R7K3J1</accession>
<sequence>MFRWRHVFDLRFVGGVGQRVGRCAGWRIGWRWRGSQESEEGTKWGAQYGACNIQPVQTRVKTTDVWSLPYHYYYFYKVGIYSKDFRHIV</sequence>
<dbReference type="EnsemblPlants" id="TuG1812G0100003809.01.T03">
    <property type="protein sequence ID" value="TuG1812G0100003809.01.T03"/>
    <property type="gene ID" value="TuG1812G0100003809.01"/>
</dbReference>
<dbReference type="Gramene" id="TuG1812G0100003809.01.T02">
    <property type="protein sequence ID" value="TuG1812G0100003809.01.T02"/>
    <property type="gene ID" value="TuG1812G0100003809.01"/>
</dbReference>
<reference evidence="1" key="2">
    <citation type="submission" date="2018-03" db="EMBL/GenBank/DDBJ databases">
        <title>The Triticum urartu genome reveals the dynamic nature of wheat genome evolution.</title>
        <authorList>
            <person name="Ling H."/>
            <person name="Ma B."/>
            <person name="Shi X."/>
            <person name="Liu H."/>
            <person name="Dong L."/>
            <person name="Sun H."/>
            <person name="Cao Y."/>
            <person name="Gao Q."/>
            <person name="Zheng S."/>
            <person name="Li Y."/>
            <person name="Yu Y."/>
            <person name="Du H."/>
            <person name="Qi M."/>
            <person name="Li Y."/>
            <person name="Yu H."/>
            <person name="Cui Y."/>
            <person name="Wang N."/>
            <person name="Chen C."/>
            <person name="Wu H."/>
            <person name="Zhao Y."/>
            <person name="Zhang J."/>
            <person name="Li Y."/>
            <person name="Zhou W."/>
            <person name="Zhang B."/>
            <person name="Hu W."/>
            <person name="Eijk M."/>
            <person name="Tang J."/>
            <person name="Witsenboer H."/>
            <person name="Zhao S."/>
            <person name="Li Z."/>
            <person name="Zhang A."/>
            <person name="Wang D."/>
            <person name="Liang C."/>
        </authorList>
    </citation>
    <scope>NUCLEOTIDE SEQUENCE [LARGE SCALE GENOMIC DNA]</scope>
    <source>
        <strain evidence="1">cv. G1812</strain>
    </source>
</reference>
<dbReference type="Gramene" id="TuG1812G0100003809.01.T03">
    <property type="protein sequence ID" value="TuG1812G0100003809.01.T03"/>
    <property type="gene ID" value="TuG1812G0100003809.01"/>
</dbReference>
<reference evidence="2" key="1">
    <citation type="journal article" date="2013" name="Nature">
        <title>Draft genome of the wheat A-genome progenitor Triticum urartu.</title>
        <authorList>
            <person name="Ling H.Q."/>
            <person name="Zhao S."/>
            <person name="Liu D."/>
            <person name="Wang J."/>
            <person name="Sun H."/>
            <person name="Zhang C."/>
            <person name="Fan H."/>
            <person name="Li D."/>
            <person name="Dong L."/>
            <person name="Tao Y."/>
            <person name="Gao C."/>
            <person name="Wu H."/>
            <person name="Li Y."/>
            <person name="Cui Y."/>
            <person name="Guo X."/>
            <person name="Zheng S."/>
            <person name="Wang B."/>
            <person name="Yu K."/>
            <person name="Liang Q."/>
            <person name="Yang W."/>
            <person name="Lou X."/>
            <person name="Chen J."/>
            <person name="Feng M."/>
            <person name="Jian J."/>
            <person name="Zhang X."/>
            <person name="Luo G."/>
            <person name="Jiang Y."/>
            <person name="Liu J."/>
            <person name="Wang Z."/>
            <person name="Sha Y."/>
            <person name="Zhang B."/>
            <person name="Wu H."/>
            <person name="Tang D."/>
            <person name="Shen Q."/>
            <person name="Xue P."/>
            <person name="Zou S."/>
            <person name="Wang X."/>
            <person name="Liu X."/>
            <person name="Wang F."/>
            <person name="Yang Y."/>
            <person name="An X."/>
            <person name="Dong Z."/>
            <person name="Zhang K."/>
            <person name="Zhang X."/>
            <person name="Luo M.C."/>
            <person name="Dvorak J."/>
            <person name="Tong Y."/>
            <person name="Wang J."/>
            <person name="Yang H."/>
            <person name="Li Z."/>
            <person name="Wang D."/>
            <person name="Zhang A."/>
            <person name="Wang J."/>
        </authorList>
    </citation>
    <scope>NUCLEOTIDE SEQUENCE</scope>
    <source>
        <strain evidence="2">cv. G1812</strain>
    </source>
</reference>
<proteinExistence type="predicted"/>
<dbReference type="AlphaFoldDB" id="A0A8R7K3J1"/>